<dbReference type="PROSITE" id="PS50995">
    <property type="entry name" value="HTH_MARR_2"/>
    <property type="match status" value="1"/>
</dbReference>
<dbReference type="InterPro" id="IPR036390">
    <property type="entry name" value="WH_DNA-bd_sf"/>
</dbReference>
<gene>
    <name evidence="5" type="ORF">ACFQ5G_55310</name>
</gene>
<dbReference type="PANTHER" id="PTHR33164:SF43">
    <property type="entry name" value="HTH-TYPE TRANSCRIPTIONAL REPRESSOR YETL"/>
    <property type="match status" value="1"/>
</dbReference>
<evidence type="ECO:0000259" key="4">
    <source>
        <dbReference type="PROSITE" id="PS50995"/>
    </source>
</evidence>
<dbReference type="InterPro" id="IPR000835">
    <property type="entry name" value="HTH_MarR-typ"/>
</dbReference>
<proteinExistence type="predicted"/>
<evidence type="ECO:0000313" key="5">
    <source>
        <dbReference type="EMBL" id="MFD1374561.1"/>
    </source>
</evidence>
<dbReference type="EMBL" id="JBHTMK010000085">
    <property type="protein sequence ID" value="MFD1374561.1"/>
    <property type="molecule type" value="Genomic_DNA"/>
</dbReference>
<sequence>MTEQHRSELAWAMHHLAVAVAALDAVVARRMGLSAGDYLALKHLAVSEQPLGPVELGRLLGVTSGAATGLVDRLEQAGHVLRRAHPSDRRRQTVTVTPLARQRLADAVQPLADDIDREADSLTPEERRQVVDVLGRLTALHRRHARQGPTPV</sequence>
<dbReference type="PANTHER" id="PTHR33164">
    <property type="entry name" value="TRANSCRIPTIONAL REGULATOR, MARR FAMILY"/>
    <property type="match status" value="1"/>
</dbReference>
<dbReference type="PROSITE" id="PS01117">
    <property type="entry name" value="HTH_MARR_1"/>
    <property type="match status" value="1"/>
</dbReference>
<evidence type="ECO:0000256" key="1">
    <source>
        <dbReference type="ARBA" id="ARBA00023015"/>
    </source>
</evidence>
<dbReference type="RefSeq" id="WP_317795642.1">
    <property type="nucleotide sequence ID" value="NZ_AP028461.1"/>
</dbReference>
<dbReference type="Proteomes" id="UP001597183">
    <property type="component" value="Unassembled WGS sequence"/>
</dbReference>
<comment type="caution">
    <text evidence="5">The sequence shown here is derived from an EMBL/GenBank/DDBJ whole genome shotgun (WGS) entry which is preliminary data.</text>
</comment>
<keyword evidence="3" id="KW-0804">Transcription</keyword>
<dbReference type="Gene3D" id="1.10.10.10">
    <property type="entry name" value="Winged helix-like DNA-binding domain superfamily/Winged helix DNA-binding domain"/>
    <property type="match status" value="1"/>
</dbReference>
<name>A0ABW4AUF6_9ACTN</name>
<dbReference type="Pfam" id="PF01047">
    <property type="entry name" value="MarR"/>
    <property type="match status" value="1"/>
</dbReference>
<organism evidence="5 6">
    <name type="scientific">Actinoplanes sichuanensis</name>
    <dbReference type="NCBI Taxonomy" id="512349"/>
    <lineage>
        <taxon>Bacteria</taxon>
        <taxon>Bacillati</taxon>
        <taxon>Actinomycetota</taxon>
        <taxon>Actinomycetes</taxon>
        <taxon>Micromonosporales</taxon>
        <taxon>Micromonosporaceae</taxon>
        <taxon>Actinoplanes</taxon>
    </lineage>
</organism>
<dbReference type="SUPFAM" id="SSF46785">
    <property type="entry name" value="Winged helix' DNA-binding domain"/>
    <property type="match status" value="1"/>
</dbReference>
<keyword evidence="6" id="KW-1185">Reference proteome</keyword>
<dbReference type="InterPro" id="IPR036388">
    <property type="entry name" value="WH-like_DNA-bd_sf"/>
</dbReference>
<keyword evidence="2" id="KW-0238">DNA-binding</keyword>
<dbReference type="InterPro" id="IPR039422">
    <property type="entry name" value="MarR/SlyA-like"/>
</dbReference>
<dbReference type="SMART" id="SM00347">
    <property type="entry name" value="HTH_MARR"/>
    <property type="match status" value="1"/>
</dbReference>
<feature type="domain" description="HTH marR-type" evidence="4">
    <location>
        <begin position="6"/>
        <end position="139"/>
    </location>
</feature>
<evidence type="ECO:0000313" key="6">
    <source>
        <dbReference type="Proteomes" id="UP001597183"/>
    </source>
</evidence>
<dbReference type="InterPro" id="IPR023187">
    <property type="entry name" value="Tscrpt_reg_MarR-type_CS"/>
</dbReference>
<accession>A0ABW4AUF6</accession>
<evidence type="ECO:0000256" key="2">
    <source>
        <dbReference type="ARBA" id="ARBA00023125"/>
    </source>
</evidence>
<protein>
    <submittedName>
        <fullName evidence="5">MarR family winged helix-turn-helix transcriptional regulator</fullName>
    </submittedName>
</protein>
<dbReference type="PRINTS" id="PR00598">
    <property type="entry name" value="HTHMARR"/>
</dbReference>
<reference evidence="6" key="1">
    <citation type="journal article" date="2019" name="Int. J. Syst. Evol. Microbiol.">
        <title>The Global Catalogue of Microorganisms (GCM) 10K type strain sequencing project: providing services to taxonomists for standard genome sequencing and annotation.</title>
        <authorList>
            <consortium name="The Broad Institute Genomics Platform"/>
            <consortium name="The Broad Institute Genome Sequencing Center for Infectious Disease"/>
            <person name="Wu L."/>
            <person name="Ma J."/>
        </authorList>
    </citation>
    <scope>NUCLEOTIDE SEQUENCE [LARGE SCALE GENOMIC DNA]</scope>
    <source>
        <strain evidence="6">CCM 7526</strain>
    </source>
</reference>
<keyword evidence="1" id="KW-0805">Transcription regulation</keyword>
<evidence type="ECO:0000256" key="3">
    <source>
        <dbReference type="ARBA" id="ARBA00023163"/>
    </source>
</evidence>